<dbReference type="GO" id="GO:0046061">
    <property type="term" value="P:dATP catabolic process"/>
    <property type="evidence" value="ECO:0007669"/>
    <property type="project" value="TreeGrafter"/>
</dbReference>
<accession>A0A382R7Z8</accession>
<dbReference type="PANTHER" id="PTHR30522">
    <property type="entry name" value="NUCLEOSIDE TRIPHOSPHATE PYROPHOSPHOHYDROLASE"/>
    <property type="match status" value="1"/>
</dbReference>
<proteinExistence type="predicted"/>
<dbReference type="GO" id="GO:0006203">
    <property type="term" value="P:dGTP catabolic process"/>
    <property type="evidence" value="ECO:0007669"/>
    <property type="project" value="TreeGrafter"/>
</dbReference>
<dbReference type="AlphaFoldDB" id="A0A382R7Z8"/>
<dbReference type="PANTHER" id="PTHR30522:SF0">
    <property type="entry name" value="NUCLEOSIDE TRIPHOSPHATE PYROPHOSPHOHYDROLASE"/>
    <property type="match status" value="1"/>
</dbReference>
<evidence type="ECO:0000313" key="2">
    <source>
        <dbReference type="EMBL" id="SVC93138.1"/>
    </source>
</evidence>
<protein>
    <recommendedName>
        <fullName evidence="1">NTP pyrophosphohydrolase MazG-like domain-containing protein</fullName>
    </recommendedName>
</protein>
<dbReference type="InterPro" id="IPR011551">
    <property type="entry name" value="NTP_PyrPHydrolase_MazG"/>
</dbReference>
<dbReference type="Gene3D" id="1.10.287.1080">
    <property type="entry name" value="MazG-like"/>
    <property type="match status" value="1"/>
</dbReference>
<dbReference type="GO" id="GO:0046047">
    <property type="term" value="P:TTP catabolic process"/>
    <property type="evidence" value="ECO:0007669"/>
    <property type="project" value="TreeGrafter"/>
</dbReference>
<sequence>MGDLLLHVLFQAELSDEKNKFNIGDSIISICEKLINRHPHIFDDKNNSKWQKGNWEEAKQKEKKRDSIIDGVPVALPGLHRSRRIQ</sequence>
<dbReference type="Pfam" id="PF03819">
    <property type="entry name" value="MazG"/>
    <property type="match status" value="1"/>
</dbReference>
<dbReference type="InterPro" id="IPR004518">
    <property type="entry name" value="MazG-like_dom"/>
</dbReference>
<name>A0A382R7Z8_9ZZZZ</name>
<feature type="domain" description="NTP pyrophosphohydrolase MazG-like" evidence="1">
    <location>
        <begin position="1"/>
        <end position="42"/>
    </location>
</feature>
<reference evidence="2" key="1">
    <citation type="submission" date="2018-05" db="EMBL/GenBank/DDBJ databases">
        <authorList>
            <person name="Lanie J.A."/>
            <person name="Ng W.-L."/>
            <person name="Kazmierczak K.M."/>
            <person name="Andrzejewski T.M."/>
            <person name="Davidsen T.M."/>
            <person name="Wayne K.J."/>
            <person name="Tettelin H."/>
            <person name="Glass J.I."/>
            <person name="Rusch D."/>
            <person name="Podicherti R."/>
            <person name="Tsui H.-C.T."/>
            <person name="Winkler M.E."/>
        </authorList>
    </citation>
    <scope>NUCLEOTIDE SEQUENCE</scope>
</reference>
<feature type="non-terminal residue" evidence="2">
    <location>
        <position position="86"/>
    </location>
</feature>
<dbReference type="SUPFAM" id="SSF101386">
    <property type="entry name" value="all-alpha NTP pyrophosphatases"/>
    <property type="match status" value="1"/>
</dbReference>
<organism evidence="2">
    <name type="scientific">marine metagenome</name>
    <dbReference type="NCBI Taxonomy" id="408172"/>
    <lineage>
        <taxon>unclassified sequences</taxon>
        <taxon>metagenomes</taxon>
        <taxon>ecological metagenomes</taxon>
    </lineage>
</organism>
<dbReference type="GO" id="GO:0046081">
    <property type="term" value="P:dUTP catabolic process"/>
    <property type="evidence" value="ECO:0007669"/>
    <property type="project" value="TreeGrafter"/>
</dbReference>
<dbReference type="EMBL" id="UINC01119367">
    <property type="protein sequence ID" value="SVC93138.1"/>
    <property type="molecule type" value="Genomic_DNA"/>
</dbReference>
<dbReference type="GO" id="GO:0046052">
    <property type="term" value="P:UTP catabolic process"/>
    <property type="evidence" value="ECO:0007669"/>
    <property type="project" value="TreeGrafter"/>
</dbReference>
<gene>
    <name evidence="2" type="ORF">METZ01_LOCUS345992</name>
</gene>
<evidence type="ECO:0000259" key="1">
    <source>
        <dbReference type="Pfam" id="PF03819"/>
    </source>
</evidence>
<dbReference type="GO" id="GO:0047429">
    <property type="term" value="F:nucleoside triphosphate diphosphatase activity"/>
    <property type="evidence" value="ECO:0007669"/>
    <property type="project" value="TreeGrafter"/>
</dbReference>
<dbReference type="GO" id="GO:0046076">
    <property type="term" value="P:dTTP catabolic process"/>
    <property type="evidence" value="ECO:0007669"/>
    <property type="project" value="TreeGrafter"/>
</dbReference>